<feature type="compositionally biased region" description="Polar residues" evidence="1">
    <location>
        <begin position="471"/>
        <end position="485"/>
    </location>
</feature>
<dbReference type="AlphaFoldDB" id="A0A9P7G3U7"/>
<feature type="compositionally biased region" description="Low complexity" evidence="1">
    <location>
        <begin position="448"/>
        <end position="460"/>
    </location>
</feature>
<evidence type="ECO:0000256" key="1">
    <source>
        <dbReference type="SAM" id="MobiDB-lite"/>
    </source>
</evidence>
<dbReference type="OrthoDB" id="2943593at2759"/>
<feature type="region of interest" description="Disordered" evidence="1">
    <location>
        <begin position="105"/>
        <end position="177"/>
    </location>
</feature>
<feature type="region of interest" description="Disordered" evidence="1">
    <location>
        <begin position="448"/>
        <end position="498"/>
    </location>
</feature>
<comment type="caution">
    <text evidence="2">The sequence shown here is derived from an EMBL/GenBank/DDBJ whole genome shotgun (WGS) entry which is preliminary data.</text>
</comment>
<dbReference type="Proteomes" id="UP000775547">
    <property type="component" value="Unassembled WGS sequence"/>
</dbReference>
<proteinExistence type="predicted"/>
<organism evidence="2 3">
    <name type="scientific">Asterophora parasitica</name>
    <dbReference type="NCBI Taxonomy" id="117018"/>
    <lineage>
        <taxon>Eukaryota</taxon>
        <taxon>Fungi</taxon>
        <taxon>Dikarya</taxon>
        <taxon>Basidiomycota</taxon>
        <taxon>Agaricomycotina</taxon>
        <taxon>Agaricomycetes</taxon>
        <taxon>Agaricomycetidae</taxon>
        <taxon>Agaricales</taxon>
        <taxon>Tricholomatineae</taxon>
        <taxon>Lyophyllaceae</taxon>
        <taxon>Asterophora</taxon>
    </lineage>
</organism>
<name>A0A9P7G3U7_9AGAR</name>
<feature type="region of interest" description="Disordered" evidence="1">
    <location>
        <begin position="309"/>
        <end position="408"/>
    </location>
</feature>
<sequence length="567" mass="62210">MATSRTLEPFSRSSKARSLLQTRSLRDLQAPPPPPKPPIPEKSRRRVLQVNQPFVVREVCPPLPQPSRAELLHTPSYVRSLINGTHARSQTPPSMQVSPFVAATSASFGDSRARRSISPYKQNRHYKTQSSPDASADTRTRRPFREPSVPAEDASPHPRRDPPVDPRKARRYGTDFGLGRDGLPLSIVVRSSPSPPPVPDNSSLASTPMALYTEAETDSDTSSVDHVLDLSFPQPPPIDESDSLRLRRMHSSPMFSSQETDAVKQFLRKRWGAVQASASKGSPTPYDQWAASFSKDSSLDLSFNGDLDLSSSSQGRFREDPPLTSPLVRDRKLSTPTTFPASSRRGNDVSWKRATTTPTPIRDRDLGFGSETASTSSGPRKETNAPAPKSALKTPVSKPNQQSTRLPPEVVEPLGRLDISMEKLKAHDPHADRAAAVPWEYQSTLSKPLIPISPPSLASAGRQKPSHRSHSSVPLTGLGLSNVNDTRPKPPRSLGTPFNHCSTFRVVSKSSRQEPPIPKSFIDITPEREIQRGSSKKRMRKLLARASVGVIGWGKGLGRKKSTLKLN</sequence>
<evidence type="ECO:0000313" key="2">
    <source>
        <dbReference type="EMBL" id="KAG5643592.1"/>
    </source>
</evidence>
<reference evidence="2" key="2">
    <citation type="submission" date="2021-10" db="EMBL/GenBank/DDBJ databases">
        <title>Phylogenomics reveals ancestral predisposition of the termite-cultivated fungus Termitomyces towards a domesticated lifestyle.</title>
        <authorList>
            <person name="Auxier B."/>
            <person name="Grum-Grzhimaylo A."/>
            <person name="Cardenas M.E."/>
            <person name="Lodge J.D."/>
            <person name="Laessoe T."/>
            <person name="Pedersen O."/>
            <person name="Smith M.E."/>
            <person name="Kuyper T.W."/>
            <person name="Franco-Molano E.A."/>
            <person name="Baroni T.J."/>
            <person name="Aanen D.K."/>
        </authorList>
    </citation>
    <scope>NUCLEOTIDE SEQUENCE</scope>
    <source>
        <strain evidence="2">AP01</strain>
        <tissue evidence="2">Mycelium</tissue>
    </source>
</reference>
<reference evidence="2" key="1">
    <citation type="submission" date="2020-07" db="EMBL/GenBank/DDBJ databases">
        <authorList>
            <person name="Nieuwenhuis M."/>
            <person name="Van De Peppel L.J.J."/>
        </authorList>
    </citation>
    <scope>NUCLEOTIDE SEQUENCE</scope>
    <source>
        <strain evidence="2">AP01</strain>
        <tissue evidence="2">Mycelium</tissue>
    </source>
</reference>
<accession>A0A9P7G3U7</accession>
<protein>
    <submittedName>
        <fullName evidence="2">Uncharacterized protein</fullName>
    </submittedName>
</protein>
<keyword evidence="3" id="KW-1185">Reference proteome</keyword>
<dbReference type="EMBL" id="JABCKV010000104">
    <property type="protein sequence ID" value="KAG5643592.1"/>
    <property type="molecule type" value="Genomic_DNA"/>
</dbReference>
<feature type="region of interest" description="Disordered" evidence="1">
    <location>
        <begin position="1"/>
        <end position="46"/>
    </location>
</feature>
<feature type="compositionally biased region" description="Basic and acidic residues" evidence="1">
    <location>
        <begin position="154"/>
        <end position="167"/>
    </location>
</feature>
<feature type="compositionally biased region" description="Pro residues" evidence="1">
    <location>
        <begin position="30"/>
        <end position="40"/>
    </location>
</feature>
<gene>
    <name evidence="2" type="ORF">DXG03_000600</name>
</gene>
<evidence type="ECO:0000313" key="3">
    <source>
        <dbReference type="Proteomes" id="UP000775547"/>
    </source>
</evidence>
<feature type="compositionally biased region" description="Basic and acidic residues" evidence="1">
    <location>
        <begin position="136"/>
        <end position="145"/>
    </location>
</feature>